<evidence type="ECO:0000313" key="7">
    <source>
        <dbReference type="Proteomes" id="UP000192478"/>
    </source>
</evidence>
<dbReference type="PIRSF" id="PIRSF005690">
    <property type="entry name" value="GerBA"/>
    <property type="match status" value="1"/>
</dbReference>
<dbReference type="GO" id="GO:0009847">
    <property type="term" value="P:spore germination"/>
    <property type="evidence" value="ECO:0007669"/>
    <property type="project" value="InterPro"/>
</dbReference>
<keyword evidence="3" id="KW-1133">Transmembrane helix</keyword>
<evidence type="ECO:0000256" key="2">
    <source>
        <dbReference type="ARBA" id="ARBA00023136"/>
    </source>
</evidence>
<organism evidence="5 7">
    <name type="scientific">Clostridium formicaceticum</name>
    <dbReference type="NCBI Taxonomy" id="1497"/>
    <lineage>
        <taxon>Bacteria</taxon>
        <taxon>Bacillati</taxon>
        <taxon>Bacillota</taxon>
        <taxon>Clostridia</taxon>
        <taxon>Eubacteriales</taxon>
        <taxon>Clostridiaceae</taxon>
        <taxon>Clostridium</taxon>
    </lineage>
</organism>
<keyword evidence="6" id="KW-1185">Reference proteome</keyword>
<comment type="similarity">
    <text evidence="1">Belongs to the GerABKA family.</text>
</comment>
<feature type="transmembrane region" description="Helical" evidence="3">
    <location>
        <begin position="410"/>
        <end position="429"/>
    </location>
</feature>
<sequence length="518" mass="58592">MRFFKKFFSTKKSSNIDQKIANKTFTDLTISKNIDTTKSHLETAFEDCDDIIYRKLNLYSKNGRTQILLVFFNNLVNSKEVNDNIIRPLNHYGLVNQENHPIENFTLEIAEELVNVNNINYIHSFQEIIEAILSGNTILLMDGYTDGLALNTIGGDTRNVEESPVENIIRGPRDSFVENVHTNIGLIRQKIKSTFLKSKKLVIGNETHTTVSVIYMENIVNKQALEKLISKLEEIQIDGIFESGYIEQYLESSPYSPFPQMQITERPDKACGNLLEGRIIVLVDGSPLALILPTSFFQLFQSPEDYYERILYGNFTRILRFIGFIIATSFPSIYVALISFHQQMLPMDLIVDLSRTRAQVPFPPVVEALLMEFTIEILREASARLPGTIGQTVGIVGAIVIGDAAIQANLASPTMIIVVAITALGSYILPHYSSSYALRMVRFPMILMAATFGAFGIIIAWSWVIIHLCSLDSLGYPYLSPLAPIDSDIKKDALIRSNLWRFKYRPKTANNSHESRWR</sequence>
<dbReference type="InterPro" id="IPR004995">
    <property type="entry name" value="Spore_Ger"/>
</dbReference>
<name>A0AAC9RR20_9CLOT</name>
<dbReference type="KEGG" id="cfm:BJL90_20580"/>
<evidence type="ECO:0000256" key="1">
    <source>
        <dbReference type="ARBA" id="ARBA00005278"/>
    </source>
</evidence>
<feature type="transmembrane region" description="Helical" evidence="3">
    <location>
        <begin position="441"/>
        <end position="464"/>
    </location>
</feature>
<dbReference type="PANTHER" id="PTHR22550:SF5">
    <property type="entry name" value="LEUCINE ZIPPER PROTEIN 4"/>
    <property type="match status" value="1"/>
</dbReference>
<dbReference type="PANTHER" id="PTHR22550">
    <property type="entry name" value="SPORE GERMINATION PROTEIN"/>
    <property type="match status" value="1"/>
</dbReference>
<dbReference type="Proteomes" id="UP000177894">
    <property type="component" value="Chromosome"/>
</dbReference>
<protein>
    <submittedName>
        <fullName evidence="5">Spore germination protein A1</fullName>
    </submittedName>
</protein>
<dbReference type="Proteomes" id="UP000192478">
    <property type="component" value="Chromosome"/>
</dbReference>
<dbReference type="GO" id="GO:0016020">
    <property type="term" value="C:membrane"/>
    <property type="evidence" value="ECO:0007669"/>
    <property type="project" value="InterPro"/>
</dbReference>
<evidence type="ECO:0000313" key="4">
    <source>
        <dbReference type="EMBL" id="AOY78049.1"/>
    </source>
</evidence>
<reference evidence="4 6" key="1">
    <citation type="submission" date="2016-10" db="EMBL/GenBank/DDBJ databases">
        <title>Complete Genome Sequence of Acetogen Clostridium formicoaceticum ATCC 27076.</title>
        <authorList>
            <person name="Bao T."/>
            <person name="Cheng C."/>
            <person name="Zhao J."/>
            <person name="Yang S.-T."/>
            <person name="Wang J."/>
            <person name="Wang M."/>
        </authorList>
    </citation>
    <scope>NUCLEOTIDE SEQUENCE [LARGE SCALE GENOMIC DNA]</scope>
    <source>
        <strain evidence="4 6">ATCC 27076</strain>
    </source>
</reference>
<proteinExistence type="inferred from homology"/>
<dbReference type="Pfam" id="PF03323">
    <property type="entry name" value="GerA"/>
    <property type="match status" value="1"/>
</dbReference>
<evidence type="ECO:0000313" key="5">
    <source>
        <dbReference type="EMBL" id="ARE88685.1"/>
    </source>
</evidence>
<evidence type="ECO:0000256" key="3">
    <source>
        <dbReference type="SAM" id="Phobius"/>
    </source>
</evidence>
<keyword evidence="2 3" id="KW-0472">Membrane</keyword>
<gene>
    <name evidence="5" type="primary">gerAA_1</name>
    <name evidence="4" type="ORF">BJL90_20580</name>
    <name evidence="5" type="ORF">CLFO_30910</name>
</gene>
<accession>A0AAC9RR20</accession>
<keyword evidence="3" id="KW-0812">Transmembrane</keyword>
<dbReference type="InterPro" id="IPR050768">
    <property type="entry name" value="UPF0353/GerABKA_families"/>
</dbReference>
<dbReference type="AlphaFoldDB" id="A0AAC9RR20"/>
<dbReference type="RefSeq" id="WP_070972618.1">
    <property type="nucleotide sequence ID" value="NZ_CP017603.1"/>
</dbReference>
<reference evidence="5 7" key="2">
    <citation type="submission" date="2017-03" db="EMBL/GenBank/DDBJ databases">
        <title>Complete sequence of Clostridium formicaceticum DSM 92.</title>
        <authorList>
            <person name="Poehlein A."/>
            <person name="Karl M."/>
            <person name="Bengelsdorf F.R."/>
            <person name="Duerre P."/>
            <person name="Daniel R."/>
        </authorList>
    </citation>
    <scope>NUCLEOTIDE SEQUENCE [LARGE SCALE GENOMIC DNA]</scope>
    <source>
        <strain evidence="5 7">DSM 92</strain>
    </source>
</reference>
<dbReference type="EMBL" id="CP017603">
    <property type="protein sequence ID" value="AOY78049.1"/>
    <property type="molecule type" value="Genomic_DNA"/>
</dbReference>
<evidence type="ECO:0000313" key="6">
    <source>
        <dbReference type="Proteomes" id="UP000177894"/>
    </source>
</evidence>
<dbReference type="EMBL" id="CP020559">
    <property type="protein sequence ID" value="ARE88685.1"/>
    <property type="molecule type" value="Genomic_DNA"/>
</dbReference>
<feature type="transmembrane region" description="Helical" evidence="3">
    <location>
        <begin position="318"/>
        <end position="340"/>
    </location>
</feature>